<dbReference type="Gene3D" id="2.30.29.30">
    <property type="entry name" value="Pleckstrin-homology domain (PH domain)/Phosphotyrosine-binding domain (PTB)"/>
    <property type="match status" value="1"/>
</dbReference>
<dbReference type="GO" id="GO:0005737">
    <property type="term" value="C:cytoplasm"/>
    <property type="evidence" value="ECO:0007669"/>
    <property type="project" value="TreeGrafter"/>
</dbReference>
<evidence type="ECO:0000259" key="2">
    <source>
        <dbReference type="PROSITE" id="PS50003"/>
    </source>
</evidence>
<dbReference type="InterPro" id="IPR051092">
    <property type="entry name" value="FYVE_RhoGEF_PH"/>
</dbReference>
<name>A0A1S4EDK7_DIACI</name>
<reference evidence="4" key="1">
    <citation type="submission" date="2025-08" db="UniProtKB">
        <authorList>
            <consortium name="RefSeq"/>
        </authorList>
    </citation>
    <scope>IDENTIFICATION</scope>
</reference>
<dbReference type="KEGG" id="dci:103510677"/>
<evidence type="ECO:0000313" key="4">
    <source>
        <dbReference type="RefSeq" id="XP_017300172.1"/>
    </source>
</evidence>
<keyword evidence="3" id="KW-1185">Reference proteome</keyword>
<proteinExistence type="predicted"/>
<dbReference type="PROSITE" id="PS50003">
    <property type="entry name" value="PH_DOMAIN"/>
    <property type="match status" value="1"/>
</dbReference>
<organism evidence="3 4">
    <name type="scientific">Diaphorina citri</name>
    <name type="common">Asian citrus psyllid</name>
    <dbReference type="NCBI Taxonomy" id="121845"/>
    <lineage>
        <taxon>Eukaryota</taxon>
        <taxon>Metazoa</taxon>
        <taxon>Ecdysozoa</taxon>
        <taxon>Arthropoda</taxon>
        <taxon>Hexapoda</taxon>
        <taxon>Insecta</taxon>
        <taxon>Pterygota</taxon>
        <taxon>Neoptera</taxon>
        <taxon>Paraneoptera</taxon>
        <taxon>Hemiptera</taxon>
        <taxon>Sternorrhyncha</taxon>
        <taxon>Psylloidea</taxon>
        <taxon>Psyllidae</taxon>
        <taxon>Diaphorininae</taxon>
        <taxon>Diaphorina</taxon>
    </lineage>
</organism>
<feature type="region of interest" description="Disordered" evidence="1">
    <location>
        <begin position="161"/>
        <end position="199"/>
    </location>
</feature>
<dbReference type="PaxDb" id="121845-A0A1S4EDK7"/>
<feature type="compositionally biased region" description="Low complexity" evidence="1">
    <location>
        <begin position="233"/>
        <end position="278"/>
    </location>
</feature>
<dbReference type="Proteomes" id="UP000079169">
    <property type="component" value="Unplaced"/>
</dbReference>
<dbReference type="GO" id="GO:0005085">
    <property type="term" value="F:guanyl-nucleotide exchange factor activity"/>
    <property type="evidence" value="ECO:0007669"/>
    <property type="project" value="TreeGrafter"/>
</dbReference>
<sequence length="334" mass="36887">MTRLVEVQRNLAGGKPTIVVPGRQLVREGTLMKMSMKGGSKKASAVYIVLLTDMILYCKEWKVNEKLRCERVLPVSKCTVTKLLFKQGLFNLRCQNVSYILYSPTTSEEGNEWFNAIKTTIEEHQAKFQTLRKKYSSKKALKRKDLDKLSHQAKFQTLRKKYSSKKALKRKDLDKLSDHVTLKQQKRKRKSSQGDTSSDCGFHSPWKVLKLSSSIIPSGTFTTSTTSKEAPPTNTESSVANSTSSLNSAANSKDGSNSKGNSKDGSNSNGNSKSSLNSAKDGPTNGNTEEVVTSAGAKENERGFTHTLMVQARTVVTMLGESMRRYLLPSGGAR</sequence>
<dbReference type="PANTHER" id="PTHR12673">
    <property type="entry name" value="FACIOGENITAL DYSPLASIA PROTEIN"/>
    <property type="match status" value="1"/>
</dbReference>
<dbReference type="SMART" id="SM00233">
    <property type="entry name" value="PH"/>
    <property type="match status" value="1"/>
</dbReference>
<feature type="compositionally biased region" description="Basic and acidic residues" evidence="1">
    <location>
        <begin position="170"/>
        <end position="181"/>
    </location>
</feature>
<dbReference type="GeneID" id="103510677"/>
<dbReference type="STRING" id="121845.A0A1S4EDK7"/>
<accession>A0A1S4EDK7</accession>
<dbReference type="AlphaFoldDB" id="A0A1S4EDK7"/>
<dbReference type="PANTHER" id="PTHR12673:SF159">
    <property type="entry name" value="LD03170P"/>
    <property type="match status" value="1"/>
</dbReference>
<feature type="region of interest" description="Disordered" evidence="1">
    <location>
        <begin position="220"/>
        <end position="299"/>
    </location>
</feature>
<dbReference type="Pfam" id="PF00169">
    <property type="entry name" value="PH"/>
    <property type="match status" value="1"/>
</dbReference>
<dbReference type="InterPro" id="IPR001849">
    <property type="entry name" value="PH_domain"/>
</dbReference>
<dbReference type="InterPro" id="IPR011993">
    <property type="entry name" value="PH-like_dom_sf"/>
</dbReference>
<evidence type="ECO:0000313" key="3">
    <source>
        <dbReference type="Proteomes" id="UP000079169"/>
    </source>
</evidence>
<feature type="domain" description="PH" evidence="2">
    <location>
        <begin position="24"/>
        <end position="122"/>
    </location>
</feature>
<evidence type="ECO:0000256" key="1">
    <source>
        <dbReference type="SAM" id="MobiDB-lite"/>
    </source>
</evidence>
<protein>
    <submittedName>
        <fullName evidence="4">Uncharacterized protein LOC103510677</fullName>
    </submittedName>
</protein>
<dbReference type="RefSeq" id="XP_017300172.1">
    <property type="nucleotide sequence ID" value="XM_017444683.2"/>
</dbReference>
<dbReference type="SUPFAM" id="SSF50729">
    <property type="entry name" value="PH domain-like"/>
    <property type="match status" value="1"/>
</dbReference>
<gene>
    <name evidence="4" type="primary">LOC103510677</name>
</gene>